<sequence>MGPINQELFSMPTSSNQTDIPITTETQTIQSESNNLFVLQAINFNSTQLVQKRGRGRPLTAKSHNNESKFKNKVNSCLNEYRHTGCTENKLFEENSPATENGSASFILAKRQKRHRKFK</sequence>
<feature type="compositionally biased region" description="Basic residues" evidence="1">
    <location>
        <begin position="110"/>
        <end position="119"/>
    </location>
</feature>
<name>A0A3M7T1V0_BRAPC</name>
<evidence type="ECO:0000313" key="3">
    <source>
        <dbReference type="Proteomes" id="UP000276133"/>
    </source>
</evidence>
<gene>
    <name evidence="2" type="ORF">BpHYR1_039010</name>
</gene>
<evidence type="ECO:0000313" key="2">
    <source>
        <dbReference type="EMBL" id="RNA41818.1"/>
    </source>
</evidence>
<proteinExistence type="predicted"/>
<dbReference type="Proteomes" id="UP000276133">
    <property type="component" value="Unassembled WGS sequence"/>
</dbReference>
<feature type="region of interest" description="Disordered" evidence="1">
    <location>
        <begin position="95"/>
        <end position="119"/>
    </location>
</feature>
<dbReference type="AlphaFoldDB" id="A0A3M7T1V0"/>
<organism evidence="2 3">
    <name type="scientific">Brachionus plicatilis</name>
    <name type="common">Marine rotifer</name>
    <name type="synonym">Brachionus muelleri</name>
    <dbReference type="NCBI Taxonomy" id="10195"/>
    <lineage>
        <taxon>Eukaryota</taxon>
        <taxon>Metazoa</taxon>
        <taxon>Spiralia</taxon>
        <taxon>Gnathifera</taxon>
        <taxon>Rotifera</taxon>
        <taxon>Eurotatoria</taxon>
        <taxon>Monogononta</taxon>
        <taxon>Pseudotrocha</taxon>
        <taxon>Ploima</taxon>
        <taxon>Brachionidae</taxon>
        <taxon>Brachionus</taxon>
    </lineage>
</organism>
<keyword evidence="3" id="KW-1185">Reference proteome</keyword>
<protein>
    <submittedName>
        <fullName evidence="2">Uncharacterized protein</fullName>
    </submittedName>
</protein>
<comment type="caution">
    <text evidence="2">The sequence shown here is derived from an EMBL/GenBank/DDBJ whole genome shotgun (WGS) entry which is preliminary data.</text>
</comment>
<evidence type="ECO:0000256" key="1">
    <source>
        <dbReference type="SAM" id="MobiDB-lite"/>
    </source>
</evidence>
<accession>A0A3M7T1V0</accession>
<reference evidence="2 3" key="1">
    <citation type="journal article" date="2018" name="Sci. Rep.">
        <title>Genomic signatures of local adaptation to the degree of environmental predictability in rotifers.</title>
        <authorList>
            <person name="Franch-Gras L."/>
            <person name="Hahn C."/>
            <person name="Garcia-Roger E.M."/>
            <person name="Carmona M.J."/>
            <person name="Serra M."/>
            <person name="Gomez A."/>
        </authorList>
    </citation>
    <scope>NUCLEOTIDE SEQUENCE [LARGE SCALE GENOMIC DNA]</scope>
    <source>
        <strain evidence="2">HYR1</strain>
    </source>
</reference>
<dbReference type="EMBL" id="REGN01000447">
    <property type="protein sequence ID" value="RNA41818.1"/>
    <property type="molecule type" value="Genomic_DNA"/>
</dbReference>